<keyword evidence="8 11" id="KW-0411">Iron-sulfur</keyword>
<reference evidence="14 15" key="1">
    <citation type="journal article" date="2021" name="J. Biosci. Bioeng.">
        <title>Identification and characterization of a chc gene cluster responsible for the aromatization pathway of cyclohexanecarboxylate degradation in Sinomonas cyclohexanicum ATCC 51369.</title>
        <authorList>
            <person name="Yamamoto T."/>
            <person name="Hasegawa Y."/>
            <person name="Lau P.C.K."/>
            <person name="Iwaki H."/>
        </authorList>
    </citation>
    <scope>NUCLEOTIDE SEQUENCE [LARGE SCALE GENOMIC DNA]</scope>
    <source>
        <strain evidence="14 15">ATCC 51369</strain>
    </source>
</reference>
<dbReference type="EMBL" id="AP024525">
    <property type="protein sequence ID" value="BCT74999.1"/>
    <property type="molecule type" value="Genomic_DNA"/>
</dbReference>
<evidence type="ECO:0000256" key="2">
    <source>
        <dbReference type="ARBA" id="ARBA00004742"/>
    </source>
</evidence>
<dbReference type="RefSeq" id="WP_229231772.1">
    <property type="nucleotide sequence ID" value="NZ_AP024525.1"/>
</dbReference>
<gene>
    <name evidence="14" type="primary">sdaA</name>
    <name evidence="14" type="ORF">SCMU_08410</name>
</gene>
<evidence type="ECO:0000256" key="9">
    <source>
        <dbReference type="ARBA" id="ARBA00023239"/>
    </source>
</evidence>
<keyword evidence="4 11" id="KW-0312">Gluconeogenesis</keyword>
<evidence type="ECO:0000256" key="3">
    <source>
        <dbReference type="ARBA" id="ARBA00008636"/>
    </source>
</evidence>
<evidence type="ECO:0000256" key="11">
    <source>
        <dbReference type="RuleBase" id="RU366059"/>
    </source>
</evidence>
<dbReference type="InterPro" id="IPR051318">
    <property type="entry name" value="Fe-S_L-Ser"/>
</dbReference>
<evidence type="ECO:0000256" key="7">
    <source>
        <dbReference type="ARBA" id="ARBA00023004"/>
    </source>
</evidence>
<keyword evidence="9 11" id="KW-0456">Lyase</keyword>
<evidence type="ECO:0000256" key="8">
    <source>
        <dbReference type="ARBA" id="ARBA00023014"/>
    </source>
</evidence>
<evidence type="ECO:0000256" key="10">
    <source>
        <dbReference type="ARBA" id="ARBA00049406"/>
    </source>
</evidence>
<accession>A0ABM7PS15</accession>
<proteinExistence type="inferred from homology"/>
<evidence type="ECO:0000259" key="13">
    <source>
        <dbReference type="Pfam" id="PF03315"/>
    </source>
</evidence>
<dbReference type="InterPro" id="IPR005130">
    <property type="entry name" value="Ser_deHydtase-like_asu"/>
</dbReference>
<dbReference type="Proteomes" id="UP001319861">
    <property type="component" value="Chromosome"/>
</dbReference>
<dbReference type="PANTHER" id="PTHR30182">
    <property type="entry name" value="L-SERINE DEHYDRATASE"/>
    <property type="match status" value="1"/>
</dbReference>
<dbReference type="Pfam" id="PF03315">
    <property type="entry name" value="SDH_beta"/>
    <property type="match status" value="1"/>
</dbReference>
<evidence type="ECO:0000256" key="6">
    <source>
        <dbReference type="ARBA" id="ARBA00022723"/>
    </source>
</evidence>
<dbReference type="PANTHER" id="PTHR30182:SF1">
    <property type="entry name" value="L-SERINE DEHYDRATASE 1"/>
    <property type="match status" value="1"/>
</dbReference>
<feature type="domain" description="Serine dehydratase beta chain" evidence="13">
    <location>
        <begin position="5"/>
        <end position="156"/>
    </location>
</feature>
<evidence type="ECO:0000313" key="14">
    <source>
        <dbReference type="EMBL" id="BCT74999.1"/>
    </source>
</evidence>
<protein>
    <recommendedName>
        <fullName evidence="11">L-serine dehydratase</fullName>
        <ecNumber evidence="11">4.3.1.17</ecNumber>
    </recommendedName>
</protein>
<evidence type="ECO:0000256" key="5">
    <source>
        <dbReference type="ARBA" id="ARBA00022485"/>
    </source>
</evidence>
<keyword evidence="5 11" id="KW-0004">4Fe-4S</keyword>
<evidence type="ECO:0000259" key="12">
    <source>
        <dbReference type="Pfam" id="PF03313"/>
    </source>
</evidence>
<dbReference type="NCBIfam" id="TIGR00720">
    <property type="entry name" value="sda_mono"/>
    <property type="match status" value="1"/>
</dbReference>
<dbReference type="SUPFAM" id="SSF143548">
    <property type="entry name" value="Serine metabolism enzymes domain"/>
    <property type="match status" value="1"/>
</dbReference>
<comment type="similarity">
    <text evidence="3 11">Belongs to the iron-sulfur dependent L-serine dehydratase family.</text>
</comment>
<comment type="cofactor">
    <cofactor evidence="1 11">
        <name>[4Fe-4S] cluster</name>
        <dbReference type="ChEBI" id="CHEBI:49883"/>
    </cofactor>
</comment>
<feature type="domain" description="Serine dehydratase-like alpha subunit" evidence="12">
    <location>
        <begin position="189"/>
        <end position="459"/>
    </location>
</feature>
<comment type="catalytic activity">
    <reaction evidence="10 11">
        <text>L-serine = pyruvate + NH4(+)</text>
        <dbReference type="Rhea" id="RHEA:19169"/>
        <dbReference type="ChEBI" id="CHEBI:15361"/>
        <dbReference type="ChEBI" id="CHEBI:28938"/>
        <dbReference type="ChEBI" id="CHEBI:33384"/>
        <dbReference type="EC" id="4.3.1.17"/>
    </reaction>
</comment>
<evidence type="ECO:0000256" key="1">
    <source>
        <dbReference type="ARBA" id="ARBA00001966"/>
    </source>
</evidence>
<keyword evidence="15" id="KW-1185">Reference proteome</keyword>
<dbReference type="Gene3D" id="3.30.1330.90">
    <property type="entry name" value="D-3-phosphoglycerate dehydrogenase, domain 3"/>
    <property type="match status" value="1"/>
</dbReference>
<keyword evidence="7 11" id="KW-0408">Iron</keyword>
<organism evidence="14 15">
    <name type="scientific">Sinomonas cyclohexanicum</name>
    <name type="common">Corynebacterium cyclohexanicum</name>
    <dbReference type="NCBI Taxonomy" id="322009"/>
    <lineage>
        <taxon>Bacteria</taxon>
        <taxon>Bacillati</taxon>
        <taxon>Actinomycetota</taxon>
        <taxon>Actinomycetes</taxon>
        <taxon>Micrococcales</taxon>
        <taxon>Micrococcaceae</taxon>
        <taxon>Sinomonas</taxon>
    </lineage>
</organism>
<sequence length="465" mass="49673">MAVGVFELFSVGIGPSSSHTVGPMRAGAVFARELREKGILERVASLRVDLYGSLAATGHGHGTFTAVLLGLEGFEPEEILPEQVEERLTAIAESGRMNLAGGLELPYSVEEMVLHPLTVLPRHTNGMTFKVLDADSSVMHEATFFSVGGGFIVREGEEDSAQKELDESKKELPFPFRTAAELLGRCSSKGLTISDIMLVNEKASRPEAEIREGLLHIWSVMEGCVESSLKREGILPGGLKVRRRAPDWHERLLKEDKDRDPKYWQEWVNLIALAVNEENASGGRVVTAPTNGAAGIIPAVLYYALNYAPGMENATQQDKDDVVVRFLLAAGAVGVLYKEQASISGAEVGCQGEVGSASSMAAAGLAEVMGGTPAQVENAAEIAMEHNLGLTCDPIGGLVQVPCIERNAIAAAKAINAAKMALWGDGTHRVSLDEVIVTMRETGKDMSSKYKETAMGGLAVNVVEC</sequence>
<dbReference type="InterPro" id="IPR029009">
    <property type="entry name" value="ASB_dom_sf"/>
</dbReference>
<dbReference type="Pfam" id="PF03313">
    <property type="entry name" value="SDH_alpha"/>
    <property type="match status" value="1"/>
</dbReference>
<keyword evidence="6 11" id="KW-0479">Metal-binding</keyword>
<comment type="pathway">
    <text evidence="2">Carbohydrate biosynthesis; gluconeogenesis.</text>
</comment>
<evidence type="ECO:0000313" key="15">
    <source>
        <dbReference type="Proteomes" id="UP001319861"/>
    </source>
</evidence>
<dbReference type="EC" id="4.3.1.17" evidence="11"/>
<name>A0ABM7PS15_SINCY</name>
<dbReference type="InterPro" id="IPR004644">
    <property type="entry name" value="Fe-S_L-Ser_mono"/>
</dbReference>
<dbReference type="InterPro" id="IPR005131">
    <property type="entry name" value="Ser_deHydtase_bsu"/>
</dbReference>
<evidence type="ECO:0000256" key="4">
    <source>
        <dbReference type="ARBA" id="ARBA00022432"/>
    </source>
</evidence>